<evidence type="ECO:0000313" key="2">
    <source>
        <dbReference type="EMBL" id="KXB29666.1"/>
    </source>
</evidence>
<evidence type="ECO:0000256" key="1">
    <source>
        <dbReference type="SAM" id="MobiDB-lite"/>
    </source>
</evidence>
<accession>A0A133XFI7</accession>
<dbReference type="RefSeq" id="WP_066885730.1">
    <property type="nucleotide sequence ID" value="NZ_LODL01000035.1"/>
</dbReference>
<protein>
    <submittedName>
        <fullName evidence="2">Uncharacterized protein</fullName>
    </submittedName>
</protein>
<organism evidence="2 3">
    <name type="scientific">Dechloromonas denitrificans</name>
    <dbReference type="NCBI Taxonomy" id="281362"/>
    <lineage>
        <taxon>Bacteria</taxon>
        <taxon>Pseudomonadati</taxon>
        <taxon>Pseudomonadota</taxon>
        <taxon>Betaproteobacteria</taxon>
        <taxon>Rhodocyclales</taxon>
        <taxon>Azonexaceae</taxon>
        <taxon>Dechloromonas</taxon>
    </lineage>
</organism>
<dbReference type="AlphaFoldDB" id="A0A133XFI7"/>
<proteinExistence type="predicted"/>
<keyword evidence="3" id="KW-1185">Reference proteome</keyword>
<dbReference type="Proteomes" id="UP000070186">
    <property type="component" value="Unassembled WGS sequence"/>
</dbReference>
<reference evidence="2 3" key="1">
    <citation type="submission" date="2015-12" db="EMBL/GenBank/DDBJ databases">
        <title>Nitrous oxide reduction kinetics distinguish bacteria harboring typical versus atypical NosZ.</title>
        <authorList>
            <person name="Yoon S."/>
            <person name="Nissen S."/>
            <person name="Park D."/>
            <person name="Sanford R.A."/>
            <person name="Loeffler F.E."/>
        </authorList>
    </citation>
    <scope>NUCLEOTIDE SEQUENCE [LARGE SCALE GENOMIC DNA]</scope>
    <source>
        <strain evidence="2 3">ATCC BAA-841</strain>
    </source>
</reference>
<feature type="region of interest" description="Disordered" evidence="1">
    <location>
        <begin position="75"/>
        <end position="129"/>
    </location>
</feature>
<feature type="compositionally biased region" description="Basic and acidic residues" evidence="1">
    <location>
        <begin position="113"/>
        <end position="129"/>
    </location>
</feature>
<dbReference type="EMBL" id="LODL01000035">
    <property type="protein sequence ID" value="KXB29666.1"/>
    <property type="molecule type" value="Genomic_DNA"/>
</dbReference>
<evidence type="ECO:0000313" key="3">
    <source>
        <dbReference type="Proteomes" id="UP000070186"/>
    </source>
</evidence>
<name>A0A133XFI7_9RHOO</name>
<comment type="caution">
    <text evidence="2">The sequence shown here is derived from an EMBL/GenBank/DDBJ whole genome shotgun (WGS) entry which is preliminary data.</text>
</comment>
<gene>
    <name evidence="2" type="ORF">AT959_17185</name>
</gene>
<sequence length="319" mass="35823">MSNPKDSDPSSAIIDAIRAKRERKSAIAEDIAAIEASLLADIETFDLDAAEQRARNEQQTSTGAGLVDPSLVFPTIAPAKPATSPEPDGADDAEDPTQLFDPRGSLLSQLRQQAEHRQREQHSAKAERTAINESIDRALKRLFFYLHDFVQQLNILKPAIPRPYPLTDEQVLGSLAWAEGFADYRTQSQAAGALVELVSCTYRLAGGESLHIQRDGPVVERFRSLLFDYGLRFNCKESKNERRYTERADFEIQPEISVNARWRADFDKGLIILDARNLERLGSLSYAIRPQALDQAMLDDFGRLVLGLPNRFREQVTRQ</sequence>